<protein>
    <recommendedName>
        <fullName evidence="4">TRAP transporter substrate-binding protein</fullName>
    </recommendedName>
</protein>
<dbReference type="Proteomes" id="UP000255207">
    <property type="component" value="Unassembled WGS sequence"/>
</dbReference>
<gene>
    <name evidence="2" type="ORF">DWE98_12460</name>
</gene>
<dbReference type="InterPro" id="IPR018389">
    <property type="entry name" value="DctP_fam"/>
</dbReference>
<dbReference type="AlphaFoldDB" id="A0A370L7E1"/>
<keyword evidence="3" id="KW-1185">Reference proteome</keyword>
<accession>A0A370L7E1</accession>
<evidence type="ECO:0000256" key="1">
    <source>
        <dbReference type="ARBA" id="ARBA00022729"/>
    </source>
</evidence>
<sequence length="320" mass="34132">MPRRLDISHYMPEDHGSHADFIAPWAKAVEGASAGALALTVHSGPSRLGKLENQYAQVASGAVDIAHSPGGLPEGRFPLTTLMNLPFMAGSSAQGTQLLNALLEPHLAPEYDGLKVLALHADSGGVLHTRDALVTRLEQLRGLRLRCPAGPMEAALRLLGAEPVPLTPPNIRAAAEEGRIDGAVMAWDVLAYTGTDAIFRHHTDTKLYVSPLYFVMNGASWGGLGPQEQDALERCSGPALASQFPLWWRDWEAPGRALGLAEGQVMGTLAPAELERWRQTAAPAVEAHVDALVAAGHAGARTTYEAALALRARHPDQQET</sequence>
<keyword evidence="1" id="KW-0732">Signal</keyword>
<proteinExistence type="predicted"/>
<dbReference type="EMBL" id="QQTP01000005">
    <property type="protein sequence ID" value="RDJ25522.1"/>
    <property type="molecule type" value="Genomic_DNA"/>
</dbReference>
<name>A0A370L7E1_9HYPH</name>
<dbReference type="PANTHER" id="PTHR33376:SF15">
    <property type="entry name" value="BLL6794 PROTEIN"/>
    <property type="match status" value="1"/>
</dbReference>
<dbReference type="RefSeq" id="WP_114829568.1">
    <property type="nucleotide sequence ID" value="NZ_QQTO01000021.1"/>
</dbReference>
<organism evidence="2 3">
    <name type="scientific">Bosea caraganae</name>
    <dbReference type="NCBI Taxonomy" id="2763117"/>
    <lineage>
        <taxon>Bacteria</taxon>
        <taxon>Pseudomonadati</taxon>
        <taxon>Pseudomonadota</taxon>
        <taxon>Alphaproteobacteria</taxon>
        <taxon>Hyphomicrobiales</taxon>
        <taxon>Boseaceae</taxon>
        <taxon>Bosea</taxon>
    </lineage>
</organism>
<dbReference type="OrthoDB" id="9799287at2"/>
<dbReference type="NCBIfam" id="NF037995">
    <property type="entry name" value="TRAP_S1"/>
    <property type="match status" value="1"/>
</dbReference>
<dbReference type="PANTHER" id="PTHR33376">
    <property type="match status" value="1"/>
</dbReference>
<dbReference type="Gene3D" id="3.40.190.170">
    <property type="entry name" value="Bacterial extracellular solute-binding protein, family 7"/>
    <property type="match status" value="1"/>
</dbReference>
<dbReference type="InterPro" id="IPR038404">
    <property type="entry name" value="TRAP_DctP_sf"/>
</dbReference>
<dbReference type="GO" id="GO:0055085">
    <property type="term" value="P:transmembrane transport"/>
    <property type="evidence" value="ECO:0007669"/>
    <property type="project" value="InterPro"/>
</dbReference>
<reference evidence="3" key="1">
    <citation type="submission" date="2018-07" db="EMBL/GenBank/DDBJ databases">
        <authorList>
            <person name="Safronova V.I."/>
            <person name="Chirak E.R."/>
            <person name="Sazanova A.L."/>
        </authorList>
    </citation>
    <scope>NUCLEOTIDE SEQUENCE [LARGE SCALE GENOMIC DNA]</scope>
    <source>
        <strain evidence="3">RCAM04685</strain>
    </source>
</reference>
<evidence type="ECO:0000313" key="2">
    <source>
        <dbReference type="EMBL" id="RDJ25522.1"/>
    </source>
</evidence>
<comment type="caution">
    <text evidence="2">The sequence shown here is derived from an EMBL/GenBank/DDBJ whole genome shotgun (WGS) entry which is preliminary data.</text>
</comment>
<dbReference type="Pfam" id="PF03480">
    <property type="entry name" value="DctP"/>
    <property type="match status" value="1"/>
</dbReference>
<evidence type="ECO:0000313" key="3">
    <source>
        <dbReference type="Proteomes" id="UP000255207"/>
    </source>
</evidence>
<evidence type="ECO:0008006" key="4">
    <source>
        <dbReference type="Google" id="ProtNLM"/>
    </source>
</evidence>